<dbReference type="EMBL" id="DLUG01000042">
    <property type="protein sequence ID" value="DAB37109.1"/>
    <property type="molecule type" value="Genomic_DNA"/>
</dbReference>
<evidence type="ECO:0000313" key="11">
    <source>
        <dbReference type="Proteomes" id="UP000231638"/>
    </source>
</evidence>
<dbReference type="GO" id="GO:0005886">
    <property type="term" value="C:plasma membrane"/>
    <property type="evidence" value="ECO:0007669"/>
    <property type="project" value="UniProtKB-SubCell"/>
</dbReference>
<proteinExistence type="inferred from homology"/>
<dbReference type="InterPro" id="IPR020846">
    <property type="entry name" value="MFS_dom"/>
</dbReference>
<evidence type="ECO:0000256" key="4">
    <source>
        <dbReference type="ARBA" id="ARBA00022475"/>
    </source>
</evidence>
<evidence type="ECO:0000256" key="8">
    <source>
        <dbReference type="SAM" id="Phobius"/>
    </source>
</evidence>
<dbReference type="STRING" id="366522.GCA_001548055_00009"/>
<accession>A0A2D3WJ42</accession>
<dbReference type="PROSITE" id="PS50850">
    <property type="entry name" value="MFS"/>
    <property type="match status" value="1"/>
</dbReference>
<gene>
    <name evidence="10" type="ORF">CFH80_01285</name>
</gene>
<dbReference type="Proteomes" id="UP000231638">
    <property type="component" value="Unassembled WGS sequence"/>
</dbReference>
<dbReference type="GO" id="GO:1990961">
    <property type="term" value="P:xenobiotic detoxification by transmembrane export across the plasma membrane"/>
    <property type="evidence" value="ECO:0007669"/>
    <property type="project" value="InterPro"/>
</dbReference>
<feature type="transmembrane region" description="Helical" evidence="8">
    <location>
        <begin position="240"/>
        <end position="262"/>
    </location>
</feature>
<evidence type="ECO:0000256" key="7">
    <source>
        <dbReference type="ARBA" id="ARBA00023136"/>
    </source>
</evidence>
<keyword evidence="5 8" id="KW-0812">Transmembrane</keyword>
<sequence length="396" mass="43899">MSHSLSERQLILILASLSAISPLSIDMYLPAFPSIANDLHTSIPNVEFSLSLFFFGIAMGQLFGGPISDAYGRKPLISIGLILFGISSFALIFTHDITLFWILRAIQSFGGGIATVNVSATVRDRYEGKESARVFSLIAMIMLTAPLIAPTLGALFLKLFSWRSIFVFLCIYAFMILTIYFFFFPKGMQTNTKVTPFQNYKRVLSHKTAMVLIVSQILCSSGMYTFITSSSFIYMEHFHIGATLFSFFFASNVILLMLTGRLNAHLVKRIEPFYLLRFGMVLQAFLGFLLFILRDQSIAFIFPLIMLYIGSLGFIFSNSVSLTLEFFPNISASANAIIGVLQYSMGALMGFVASFLHDGTLLPVMGVMMGVSLCSVTLFLVGVRNDAFHHHTTPAS</sequence>
<evidence type="ECO:0000256" key="3">
    <source>
        <dbReference type="ARBA" id="ARBA00022448"/>
    </source>
</evidence>
<keyword evidence="4" id="KW-1003">Cell membrane</keyword>
<feature type="domain" description="Major facilitator superfamily (MFS) profile" evidence="9">
    <location>
        <begin position="10"/>
        <end position="384"/>
    </location>
</feature>
<dbReference type="PANTHER" id="PTHR23502:SF132">
    <property type="entry name" value="POLYAMINE TRANSPORTER 2-RELATED"/>
    <property type="match status" value="1"/>
</dbReference>
<feature type="transmembrane region" description="Helical" evidence="8">
    <location>
        <begin position="209"/>
        <end position="234"/>
    </location>
</feature>
<evidence type="ECO:0000259" key="9">
    <source>
        <dbReference type="PROSITE" id="PS50850"/>
    </source>
</evidence>
<dbReference type="CDD" id="cd17320">
    <property type="entry name" value="MFS_MdfA_MDR_like"/>
    <property type="match status" value="1"/>
</dbReference>
<organism evidence="10 11">
    <name type="scientific">Sulfurospirillum cavolei</name>
    <dbReference type="NCBI Taxonomy" id="366522"/>
    <lineage>
        <taxon>Bacteria</taxon>
        <taxon>Pseudomonadati</taxon>
        <taxon>Campylobacterota</taxon>
        <taxon>Epsilonproteobacteria</taxon>
        <taxon>Campylobacterales</taxon>
        <taxon>Sulfurospirillaceae</taxon>
        <taxon>Sulfurospirillum</taxon>
    </lineage>
</organism>
<evidence type="ECO:0000256" key="1">
    <source>
        <dbReference type="ARBA" id="ARBA00004651"/>
    </source>
</evidence>
<dbReference type="Gene3D" id="1.20.1720.10">
    <property type="entry name" value="Multidrug resistance protein D"/>
    <property type="match status" value="1"/>
</dbReference>
<feature type="transmembrane region" description="Helical" evidence="8">
    <location>
        <begin position="46"/>
        <end position="64"/>
    </location>
</feature>
<dbReference type="GO" id="GO:0042910">
    <property type="term" value="F:xenobiotic transmembrane transporter activity"/>
    <property type="evidence" value="ECO:0007669"/>
    <property type="project" value="InterPro"/>
</dbReference>
<feature type="transmembrane region" description="Helical" evidence="8">
    <location>
        <begin position="134"/>
        <end position="156"/>
    </location>
</feature>
<dbReference type="InterPro" id="IPR036259">
    <property type="entry name" value="MFS_trans_sf"/>
</dbReference>
<name>A0A2D3WJ42_9BACT</name>
<dbReference type="SUPFAM" id="SSF103473">
    <property type="entry name" value="MFS general substrate transporter"/>
    <property type="match status" value="1"/>
</dbReference>
<comment type="caution">
    <text evidence="10">The sequence shown here is derived from an EMBL/GenBank/DDBJ whole genome shotgun (WGS) entry which is preliminary data.</text>
</comment>
<dbReference type="InterPro" id="IPR005829">
    <property type="entry name" value="Sugar_transporter_CS"/>
</dbReference>
<dbReference type="AlphaFoldDB" id="A0A2D3WJ42"/>
<keyword evidence="3" id="KW-0813">Transport</keyword>
<evidence type="ECO:0000256" key="6">
    <source>
        <dbReference type="ARBA" id="ARBA00022989"/>
    </source>
</evidence>
<dbReference type="Pfam" id="PF07690">
    <property type="entry name" value="MFS_1"/>
    <property type="match status" value="1"/>
</dbReference>
<dbReference type="NCBIfam" id="TIGR00710">
    <property type="entry name" value="efflux_Bcr_CflA"/>
    <property type="match status" value="1"/>
</dbReference>
<feature type="transmembrane region" description="Helical" evidence="8">
    <location>
        <begin position="299"/>
        <end position="324"/>
    </location>
</feature>
<feature type="transmembrane region" description="Helical" evidence="8">
    <location>
        <begin position="99"/>
        <end position="122"/>
    </location>
</feature>
<dbReference type="InterPro" id="IPR004812">
    <property type="entry name" value="Efflux_drug-R_Bcr/CmlA"/>
</dbReference>
<evidence type="ECO:0000313" key="10">
    <source>
        <dbReference type="EMBL" id="DAB37109.1"/>
    </source>
</evidence>
<evidence type="ECO:0000256" key="5">
    <source>
        <dbReference type="ARBA" id="ARBA00022692"/>
    </source>
</evidence>
<feature type="transmembrane region" description="Helical" evidence="8">
    <location>
        <begin position="76"/>
        <end position="93"/>
    </location>
</feature>
<feature type="transmembrane region" description="Helical" evidence="8">
    <location>
        <begin position="362"/>
        <end position="383"/>
    </location>
</feature>
<dbReference type="PANTHER" id="PTHR23502">
    <property type="entry name" value="MAJOR FACILITATOR SUPERFAMILY"/>
    <property type="match status" value="1"/>
</dbReference>
<keyword evidence="6 8" id="KW-1133">Transmembrane helix</keyword>
<comment type="similarity">
    <text evidence="2">Belongs to the major facilitator superfamily. Bcr/CmlA family.</text>
</comment>
<protein>
    <submittedName>
        <fullName evidence="10">Multidrug transporter</fullName>
    </submittedName>
</protein>
<dbReference type="PROSITE" id="PS00216">
    <property type="entry name" value="SUGAR_TRANSPORT_1"/>
    <property type="match status" value="1"/>
</dbReference>
<feature type="transmembrane region" description="Helical" evidence="8">
    <location>
        <begin position="162"/>
        <end position="183"/>
    </location>
</feature>
<feature type="transmembrane region" description="Helical" evidence="8">
    <location>
        <begin position="336"/>
        <end position="356"/>
    </location>
</feature>
<feature type="transmembrane region" description="Helical" evidence="8">
    <location>
        <begin position="274"/>
        <end position="293"/>
    </location>
</feature>
<reference evidence="10 11" key="1">
    <citation type="journal article" date="2017" name="Front. Microbiol.">
        <title>Comparative Genomic Analysis of the Class Epsilonproteobacteria and Proposed Reclassification to Epsilonbacteraeota (phyl. nov.).</title>
        <authorList>
            <person name="Waite D.W."/>
            <person name="Vanwonterghem I."/>
            <person name="Rinke C."/>
            <person name="Parks D.H."/>
            <person name="Zhang Y."/>
            <person name="Takai K."/>
            <person name="Sievert S.M."/>
            <person name="Simon J."/>
            <person name="Campbell B.J."/>
            <person name="Hanson T.E."/>
            <person name="Woyke T."/>
            <person name="Klotz M.G."/>
            <person name="Hugenholtz P."/>
        </authorList>
    </citation>
    <scope>NUCLEOTIDE SEQUENCE [LARGE SCALE GENOMIC DNA]</scope>
    <source>
        <strain evidence="10">UBA11420</strain>
    </source>
</reference>
<dbReference type="InterPro" id="IPR011701">
    <property type="entry name" value="MFS"/>
</dbReference>
<comment type="subcellular location">
    <subcellularLocation>
        <location evidence="1">Cell membrane</location>
        <topology evidence="1">Multi-pass membrane protein</topology>
    </subcellularLocation>
</comment>
<evidence type="ECO:0000256" key="2">
    <source>
        <dbReference type="ARBA" id="ARBA00006236"/>
    </source>
</evidence>
<keyword evidence="7 8" id="KW-0472">Membrane</keyword>